<dbReference type="InterPro" id="IPR000172">
    <property type="entry name" value="GMC_OxRdtase_N"/>
</dbReference>
<dbReference type="Proteomes" id="UP001498398">
    <property type="component" value="Unassembled WGS sequence"/>
</dbReference>
<dbReference type="Gene3D" id="3.50.50.60">
    <property type="entry name" value="FAD/NAD(P)-binding domain"/>
    <property type="match status" value="1"/>
</dbReference>
<evidence type="ECO:0000259" key="6">
    <source>
        <dbReference type="PROSITE" id="PS00624"/>
    </source>
</evidence>
<evidence type="ECO:0000256" key="2">
    <source>
        <dbReference type="ARBA" id="ARBA00010790"/>
    </source>
</evidence>
<keyword evidence="4" id="KW-0274">FAD</keyword>
<dbReference type="InterPro" id="IPR036188">
    <property type="entry name" value="FAD/NAD-bd_sf"/>
</dbReference>
<dbReference type="Pfam" id="PF00732">
    <property type="entry name" value="GMC_oxred_N"/>
    <property type="match status" value="1"/>
</dbReference>
<dbReference type="SUPFAM" id="SSF54373">
    <property type="entry name" value="FAD-linked reductases, C-terminal domain"/>
    <property type="match status" value="1"/>
</dbReference>
<evidence type="ECO:0000256" key="3">
    <source>
        <dbReference type="ARBA" id="ARBA00022630"/>
    </source>
</evidence>
<proteinExistence type="inferred from homology"/>
<comment type="similarity">
    <text evidence="2">Belongs to the GMC oxidoreductase family.</text>
</comment>
<dbReference type="PANTHER" id="PTHR11552:SF147">
    <property type="entry name" value="CHOLINE DEHYDROGENASE, MITOCHONDRIAL"/>
    <property type="match status" value="1"/>
</dbReference>
<dbReference type="Pfam" id="PF05199">
    <property type="entry name" value="GMC_oxred_C"/>
    <property type="match status" value="1"/>
</dbReference>
<dbReference type="SUPFAM" id="SSF51905">
    <property type="entry name" value="FAD/NAD(P)-binding domain"/>
    <property type="match status" value="1"/>
</dbReference>
<evidence type="ECO:0000256" key="1">
    <source>
        <dbReference type="ARBA" id="ARBA00001974"/>
    </source>
</evidence>
<accession>A0ABR1IQS9</accession>
<keyword evidence="5" id="KW-0732">Signal</keyword>
<keyword evidence="8" id="KW-1185">Reference proteome</keyword>
<name>A0ABR1IQS9_9AGAR</name>
<evidence type="ECO:0000256" key="5">
    <source>
        <dbReference type="SAM" id="SignalP"/>
    </source>
</evidence>
<dbReference type="PIRSF" id="PIRSF000137">
    <property type="entry name" value="Alcohol_oxidase"/>
    <property type="match status" value="1"/>
</dbReference>
<comment type="caution">
    <text evidence="7">The sequence shown here is derived from an EMBL/GenBank/DDBJ whole genome shotgun (WGS) entry which is preliminary data.</text>
</comment>
<dbReference type="InterPro" id="IPR007867">
    <property type="entry name" value="GMC_OxRtase_C"/>
</dbReference>
<feature type="domain" description="Glucose-methanol-choline oxidoreductase N-terminal" evidence="6">
    <location>
        <begin position="308"/>
        <end position="322"/>
    </location>
</feature>
<keyword evidence="3" id="KW-0285">Flavoprotein</keyword>
<dbReference type="Gene3D" id="3.30.560.10">
    <property type="entry name" value="Glucose Oxidase, domain 3"/>
    <property type="match status" value="1"/>
</dbReference>
<dbReference type="EMBL" id="JBANRG010000097">
    <property type="protein sequence ID" value="KAK7436171.1"/>
    <property type="molecule type" value="Genomic_DNA"/>
</dbReference>
<dbReference type="PANTHER" id="PTHR11552">
    <property type="entry name" value="GLUCOSE-METHANOL-CHOLINE GMC OXIDOREDUCTASE"/>
    <property type="match status" value="1"/>
</dbReference>
<gene>
    <name evidence="7" type="ORF">VKT23_019248</name>
</gene>
<dbReference type="PROSITE" id="PS00624">
    <property type="entry name" value="GMC_OXRED_2"/>
    <property type="match status" value="1"/>
</dbReference>
<feature type="chain" id="PRO_5047128185" description="Glucose-methanol-choline oxidoreductase N-terminal domain-containing protein" evidence="5">
    <location>
        <begin position="23"/>
        <end position="576"/>
    </location>
</feature>
<dbReference type="InterPro" id="IPR012132">
    <property type="entry name" value="GMC_OxRdtase"/>
</dbReference>
<evidence type="ECO:0000313" key="8">
    <source>
        <dbReference type="Proteomes" id="UP001498398"/>
    </source>
</evidence>
<sequence length="576" mass="62592">MLEFLPFTLKLVLLLFANGCLAGLISSPSELQRLDYDFIIVGAGTAGNVLANRLTEHSASKVLVIEAGVSNADILNIQVPFLASRIQSGAAVDWNYTTVPQDGLNGRSLPALRGHVLGGSSSINRMVWNRGSNDVWNNWSNVTKDKRWSWDAIEPYYLKTSHISPPTDHHNTTGELDPSAYGSGPVGVSLPGFPTELDGRVLNTSKSLGGRFEFTEELNSGKLIGFSYAQSTIQNGERSSSATAYLEPVLNRTNLDVLIDTKALRLVRDQNKNVKDIVPSFTGVEISQARGDTPIVVSASKEIILCGGAFGTPQLLLLSGIGPKDELERLGIESIADVPDVGRHLVDQPIVSSQYQVIENATTFDDIIRNTDLFNEELVKWQQERQGLFVSTASHTYGFMRLPNGFANQKNPASGPSSANTELLFDDGFVSLVGEAQPSAGKFMSILTALLTPTSRGSLTLNSSDPFDEPVIDLALLATAFDISAMVQVLKDSKKFIHASYWNNFIVRPFGDLSNAETDEERSRLIRDQASTLFHPVGTARMAPKGAGWGVTDPELRVKGVKGLRIVDASIFVSFY</sequence>
<organism evidence="7 8">
    <name type="scientific">Marasmiellus scandens</name>
    <dbReference type="NCBI Taxonomy" id="2682957"/>
    <lineage>
        <taxon>Eukaryota</taxon>
        <taxon>Fungi</taxon>
        <taxon>Dikarya</taxon>
        <taxon>Basidiomycota</taxon>
        <taxon>Agaricomycotina</taxon>
        <taxon>Agaricomycetes</taxon>
        <taxon>Agaricomycetidae</taxon>
        <taxon>Agaricales</taxon>
        <taxon>Marasmiineae</taxon>
        <taxon>Omphalotaceae</taxon>
        <taxon>Marasmiellus</taxon>
    </lineage>
</organism>
<protein>
    <recommendedName>
        <fullName evidence="6">Glucose-methanol-choline oxidoreductase N-terminal domain-containing protein</fullName>
    </recommendedName>
</protein>
<comment type="cofactor">
    <cofactor evidence="1">
        <name>FAD</name>
        <dbReference type="ChEBI" id="CHEBI:57692"/>
    </cofactor>
</comment>
<evidence type="ECO:0000313" key="7">
    <source>
        <dbReference type="EMBL" id="KAK7436171.1"/>
    </source>
</evidence>
<evidence type="ECO:0000256" key="4">
    <source>
        <dbReference type="ARBA" id="ARBA00022827"/>
    </source>
</evidence>
<feature type="signal peptide" evidence="5">
    <location>
        <begin position="1"/>
        <end position="22"/>
    </location>
</feature>
<reference evidence="7 8" key="1">
    <citation type="submission" date="2024-01" db="EMBL/GenBank/DDBJ databases">
        <title>A draft genome for the cacao thread blight pathogen Marasmiellus scandens.</title>
        <authorList>
            <person name="Baruah I.K."/>
            <person name="Leung J."/>
            <person name="Bukari Y."/>
            <person name="Amoako-Attah I."/>
            <person name="Meinhardt L.W."/>
            <person name="Bailey B.A."/>
            <person name="Cohen S.P."/>
        </authorList>
    </citation>
    <scope>NUCLEOTIDE SEQUENCE [LARGE SCALE GENOMIC DNA]</scope>
    <source>
        <strain evidence="7 8">GH-19</strain>
    </source>
</reference>